<dbReference type="InterPro" id="IPR005321">
    <property type="entry name" value="Peptidase_S58_DmpA"/>
</dbReference>
<dbReference type="Gene3D" id="3.60.70.12">
    <property type="entry name" value="L-amino peptidase D-ALA esterase/amidase"/>
    <property type="match status" value="1"/>
</dbReference>
<comment type="caution">
    <text evidence="2">The sequence shown here is derived from an EMBL/GenBank/DDBJ whole genome shotgun (WGS) entry which is preliminary data.</text>
</comment>
<organism evidence="2 3">
    <name type="scientific">Bacillus mesophilus</name>
    <dbReference type="NCBI Taxonomy" id="1808955"/>
    <lineage>
        <taxon>Bacteria</taxon>
        <taxon>Bacillati</taxon>
        <taxon>Bacillota</taxon>
        <taxon>Bacilli</taxon>
        <taxon>Bacillales</taxon>
        <taxon>Bacillaceae</taxon>
        <taxon>Bacillus</taxon>
    </lineage>
</organism>
<proteinExistence type="inferred from homology"/>
<dbReference type="RefSeq" id="WP_163181824.1">
    <property type="nucleotide sequence ID" value="NZ_JAAIWM010000011.1"/>
</dbReference>
<gene>
    <name evidence="2" type="ORF">G4D63_19855</name>
</gene>
<dbReference type="EMBL" id="JAAIWM010000011">
    <property type="protein sequence ID" value="NEY73959.1"/>
    <property type="molecule type" value="Genomic_DNA"/>
</dbReference>
<dbReference type="CDD" id="cd02253">
    <property type="entry name" value="DmpA"/>
    <property type="match status" value="1"/>
</dbReference>
<reference evidence="2 3" key="1">
    <citation type="submission" date="2020-02" db="EMBL/GenBank/DDBJ databases">
        <title>Bacillus aquiflavi sp. nov., isolated from yellow water of strong flavor Chinese baijiu in Yibin region of China.</title>
        <authorList>
            <person name="Xie J."/>
        </authorList>
    </citation>
    <scope>NUCLEOTIDE SEQUENCE [LARGE SCALE GENOMIC DNA]</scope>
    <source>
        <strain evidence="2 3">SA4</strain>
    </source>
</reference>
<evidence type="ECO:0000256" key="1">
    <source>
        <dbReference type="ARBA" id="ARBA00007068"/>
    </source>
</evidence>
<evidence type="ECO:0000313" key="2">
    <source>
        <dbReference type="EMBL" id="NEY73959.1"/>
    </source>
</evidence>
<name>A0A6M0QDR5_9BACI</name>
<comment type="similarity">
    <text evidence="1">Belongs to the peptidase S58 family.</text>
</comment>
<dbReference type="Pfam" id="PF03576">
    <property type="entry name" value="Peptidase_S58"/>
    <property type="match status" value="1"/>
</dbReference>
<accession>A0A6M0QDR5</accession>
<evidence type="ECO:0000313" key="3">
    <source>
        <dbReference type="Proteomes" id="UP000481043"/>
    </source>
</evidence>
<dbReference type="PANTHER" id="PTHR36512:SF3">
    <property type="entry name" value="BLR5678 PROTEIN"/>
    <property type="match status" value="1"/>
</dbReference>
<dbReference type="GO" id="GO:0004177">
    <property type="term" value="F:aminopeptidase activity"/>
    <property type="evidence" value="ECO:0007669"/>
    <property type="project" value="TreeGrafter"/>
</dbReference>
<dbReference type="SUPFAM" id="SSF56266">
    <property type="entry name" value="DmpA/ArgJ-like"/>
    <property type="match status" value="1"/>
</dbReference>
<dbReference type="InterPro" id="IPR016117">
    <property type="entry name" value="ArgJ-like_dom_sf"/>
</dbReference>
<sequence length="351" mass="37491">MKKYKTKDFHINIGKLQSGPTNSITDVHGVKVGHTTISEGDIQTGVTAVLPHSGNLFQEKVIGSIHTINGFGKTAGSIQLEELGTIETPIILTNTLAVGAGLQGAIDYTLANNPSIGRTTGTVNAIVCECNDMIINDIRTSSVTKEHVLQAIDSATPEFEEGNIGAGTGMVCFGLKGGIGSSSRMVNLGERSFTVGVMVLTNFGKMEHLTIAGKHVGPVVKHLHPQKHQEDVRDKGSIIILVATDLPVNERQLKRVLKRTAVGLSKTGSYIGHGSGDIVLGFTTAHKILHESSTFFSSQETVQDYALDPVFEATADATEEAILNSLLSSENTKGRNNQTVYSLRSFINDIL</sequence>
<protein>
    <submittedName>
        <fullName evidence="2">P1 family peptidase</fullName>
    </submittedName>
</protein>
<dbReference type="AlphaFoldDB" id="A0A6M0QDR5"/>
<dbReference type="PANTHER" id="PTHR36512">
    <property type="entry name" value="D-AMINOPEPTIDASE"/>
    <property type="match status" value="1"/>
</dbReference>
<dbReference type="Proteomes" id="UP000481043">
    <property type="component" value="Unassembled WGS sequence"/>
</dbReference>
<keyword evidence="3" id="KW-1185">Reference proteome</keyword>